<organism evidence="2 3">
    <name type="scientific">Actinidia rufa</name>
    <dbReference type="NCBI Taxonomy" id="165716"/>
    <lineage>
        <taxon>Eukaryota</taxon>
        <taxon>Viridiplantae</taxon>
        <taxon>Streptophyta</taxon>
        <taxon>Embryophyta</taxon>
        <taxon>Tracheophyta</taxon>
        <taxon>Spermatophyta</taxon>
        <taxon>Magnoliopsida</taxon>
        <taxon>eudicotyledons</taxon>
        <taxon>Gunneridae</taxon>
        <taxon>Pentapetalae</taxon>
        <taxon>asterids</taxon>
        <taxon>Ericales</taxon>
        <taxon>Actinidiaceae</taxon>
        <taxon>Actinidia</taxon>
    </lineage>
</organism>
<evidence type="ECO:0000313" key="2">
    <source>
        <dbReference type="EMBL" id="GFY87497.1"/>
    </source>
</evidence>
<protein>
    <submittedName>
        <fullName evidence="2">Uncharacterized protein</fullName>
    </submittedName>
</protein>
<keyword evidence="3" id="KW-1185">Reference proteome</keyword>
<proteinExistence type="predicted"/>
<reference evidence="2 3" key="1">
    <citation type="submission" date="2019-07" db="EMBL/GenBank/DDBJ databases">
        <title>De Novo Assembly of kiwifruit Actinidia rufa.</title>
        <authorList>
            <person name="Sugita-Konishi S."/>
            <person name="Sato K."/>
            <person name="Mori E."/>
            <person name="Abe Y."/>
            <person name="Kisaki G."/>
            <person name="Hamano K."/>
            <person name="Suezawa K."/>
            <person name="Otani M."/>
            <person name="Fukuda T."/>
            <person name="Manabe T."/>
            <person name="Gomi K."/>
            <person name="Tabuchi M."/>
            <person name="Akimitsu K."/>
            <person name="Kataoka I."/>
        </authorList>
    </citation>
    <scope>NUCLEOTIDE SEQUENCE [LARGE SCALE GENOMIC DNA]</scope>
    <source>
        <strain evidence="3">cv. Fuchu</strain>
    </source>
</reference>
<accession>A0A7J0EPK6</accession>
<dbReference type="EMBL" id="BJWL01000005">
    <property type="protein sequence ID" value="GFY87497.1"/>
    <property type="molecule type" value="Genomic_DNA"/>
</dbReference>
<feature type="region of interest" description="Disordered" evidence="1">
    <location>
        <begin position="1"/>
        <end position="23"/>
    </location>
</feature>
<sequence>MVLTKHASNDPRDDDPNPPEPEMIFRPQFYKSLDIKKTWLLEFKNRPVITGREFEKKFPLKYYIKMLTPMDWMEWIPTSSYGCIHQFEGTSSQGGPPAWVIDLQASLMEVKRQQAKIIQNQKQHEEYMDRLRDTYHELRQQVYRLGNFYEQGQRVDKIGNFYETMHEQHTHQLDEINAQLEGLWVHLVAPPPYALGEAPPRPSYRAPPY</sequence>
<dbReference type="Proteomes" id="UP000585474">
    <property type="component" value="Unassembled WGS sequence"/>
</dbReference>
<evidence type="ECO:0000313" key="3">
    <source>
        <dbReference type="Proteomes" id="UP000585474"/>
    </source>
</evidence>
<comment type="caution">
    <text evidence="2">The sequence shown here is derived from an EMBL/GenBank/DDBJ whole genome shotgun (WGS) entry which is preliminary data.</text>
</comment>
<name>A0A7J0EPK6_9ERIC</name>
<dbReference type="AlphaFoldDB" id="A0A7J0EPK6"/>
<evidence type="ECO:0000256" key="1">
    <source>
        <dbReference type="SAM" id="MobiDB-lite"/>
    </source>
</evidence>
<gene>
    <name evidence="2" type="ORF">Acr_05g0011360</name>
</gene>